<protein>
    <recommendedName>
        <fullName evidence="4">Protein BatD</fullName>
    </recommendedName>
</protein>
<dbReference type="RefSeq" id="WP_354011576.1">
    <property type="nucleotide sequence ID" value="NZ_JBEWTA010000003.1"/>
</dbReference>
<gene>
    <name evidence="2" type="ORF">V5J35_000174</name>
</gene>
<accession>A0ABV2SB52</accession>
<keyword evidence="1" id="KW-1133">Transmembrane helix</keyword>
<evidence type="ECO:0000313" key="2">
    <source>
        <dbReference type="EMBL" id="MET4754982.1"/>
    </source>
</evidence>
<reference evidence="2 3" key="1">
    <citation type="submission" date="2024-06" db="EMBL/GenBank/DDBJ databases">
        <title>Genomic Encyclopedia of Type Strains, Phase V (KMG-V): Genome sequencing to study the core and pangenomes of soil and plant-associated prokaryotes.</title>
        <authorList>
            <person name="Whitman W."/>
        </authorList>
    </citation>
    <scope>NUCLEOTIDE SEQUENCE [LARGE SCALE GENOMIC DNA]</scope>
    <source>
        <strain evidence="2 3">NE40</strain>
    </source>
</reference>
<keyword evidence="1" id="KW-0812">Transmembrane</keyword>
<evidence type="ECO:0008006" key="4">
    <source>
        <dbReference type="Google" id="ProtNLM"/>
    </source>
</evidence>
<keyword evidence="3" id="KW-1185">Reference proteome</keyword>
<comment type="caution">
    <text evidence="2">The sequence shown here is derived from an EMBL/GenBank/DDBJ whole genome shotgun (WGS) entry which is preliminary data.</text>
</comment>
<dbReference type="EMBL" id="JBEWTB010000001">
    <property type="protein sequence ID" value="MET4754982.1"/>
    <property type="molecule type" value="Genomic_DNA"/>
</dbReference>
<name>A0ABV2SB52_9GAMM</name>
<dbReference type="Proteomes" id="UP001549366">
    <property type="component" value="Unassembled WGS sequence"/>
</dbReference>
<feature type="transmembrane region" description="Helical" evidence="1">
    <location>
        <begin position="167"/>
        <end position="184"/>
    </location>
</feature>
<sequence>MAKSFYTTLFSSLLLAGLAFFWIEPALAMEDQVTVSLEPFPDTITAGEQIELALTVRYDEYLEIIFDPEAQEWGAMELLSSQVAPLHWVDGLWQYIIYMDVTFLLPGQHQVPAFSVDVFKGPDHWQLHTQPGTVGVRSTFNELQVNVQSIIRLDEPEQATAPMAKATIFWLITALAGLVSVLLVRCRKKIQQRPAILPSAADIARQAHASGLTDWDGLRQWLMVATGSDPTGKLTTDEPLLHRYQWLRFSESSSPEDAVEQFVEYCHQCQEKWG</sequence>
<organism evidence="2 3">
    <name type="scientific">Endozoicomonas lisbonensis</name>
    <dbReference type="NCBI Taxonomy" id="3120522"/>
    <lineage>
        <taxon>Bacteria</taxon>
        <taxon>Pseudomonadati</taxon>
        <taxon>Pseudomonadota</taxon>
        <taxon>Gammaproteobacteria</taxon>
        <taxon>Oceanospirillales</taxon>
        <taxon>Endozoicomonadaceae</taxon>
        <taxon>Endozoicomonas</taxon>
    </lineage>
</organism>
<keyword evidence="1" id="KW-0472">Membrane</keyword>
<evidence type="ECO:0000313" key="3">
    <source>
        <dbReference type="Proteomes" id="UP001549366"/>
    </source>
</evidence>
<evidence type="ECO:0000256" key="1">
    <source>
        <dbReference type="SAM" id="Phobius"/>
    </source>
</evidence>
<proteinExistence type="predicted"/>